<feature type="chain" id="PRO_5003139999" evidence="1">
    <location>
        <begin position="26"/>
        <end position="386"/>
    </location>
</feature>
<dbReference type="AlphaFoldDB" id="E0S4R1"/>
<sequence>MHKRIIAFLMAVVMTVGACPIKAKAAQPVAVSRLKDSVGTVVYLLKEVFKDRYEKTEEEIKELVREKGYDYSLSMDSFYDQPSPYKDADYIRYLSAYMSCKKYAQENNKAALLLCEIPFLTYEVKEQSVKEYVPTKIPLYLASDQILDEFILAGDQYILEPTEVDVYEQQQNGHFKTTGEKELITPETKDVSYIDVTLNVISPDDIFEVMGIDKELVEDDYERRSDMIRRVISNQNIAQTVFINLPTVPMASSEVLAEYASYIEGAEGIRKTIIQTALSLVGRVPYEWGGKASHPGYDTLWWSYNEENGLQHGLDCSGFVQWTYMTSGFPSDIYGKLHSTKAILSSSLKRVSKEKPKAGRRRGNEQAWNKPYRNLHRRWTVVSLFI</sequence>
<dbReference type="PROSITE" id="PS51257">
    <property type="entry name" value="PROKAR_LIPOPROTEIN"/>
    <property type="match status" value="1"/>
</dbReference>
<keyword evidence="1" id="KW-0732">Signal</keyword>
<dbReference type="eggNOG" id="COG0791">
    <property type="taxonomic scope" value="Bacteria"/>
</dbReference>
<keyword evidence="2" id="KW-0614">Plasmid</keyword>
<dbReference type="Proteomes" id="UP000001299">
    <property type="component" value="Plasmid pCY186"/>
</dbReference>
<dbReference type="RefSeq" id="WP_013283041.1">
    <property type="nucleotide sequence ID" value="NC_014390.1"/>
</dbReference>
<feature type="signal peptide" evidence="1">
    <location>
        <begin position="1"/>
        <end position="25"/>
    </location>
</feature>
<protein>
    <submittedName>
        <fullName evidence="2">Uncharacterized protein</fullName>
    </submittedName>
</protein>
<name>E0S4R1_BUTPB</name>
<dbReference type="InterPro" id="IPR038765">
    <property type="entry name" value="Papain-like_cys_pep_sf"/>
</dbReference>
<accession>E0S4R1</accession>
<dbReference type="EMBL" id="CP001813">
    <property type="protein sequence ID" value="ADL36393.1"/>
    <property type="molecule type" value="Genomic_DNA"/>
</dbReference>
<dbReference type="SUPFAM" id="SSF54001">
    <property type="entry name" value="Cysteine proteinases"/>
    <property type="match status" value="1"/>
</dbReference>
<reference evidence="2 3" key="1">
    <citation type="journal article" date="2010" name="PLoS ONE">
        <title>The glycobiome of the rumen bacterium Butyrivibrio proteoclasticus B316(T) highlights adaptation to a polysaccharide-rich environment.</title>
        <authorList>
            <person name="Kelly W.J."/>
            <person name="Leahy S.C."/>
            <person name="Altermann E."/>
            <person name="Yeoman C.J."/>
            <person name="Dunne J.C."/>
            <person name="Kong Z."/>
            <person name="Pacheco D.M."/>
            <person name="Li D."/>
            <person name="Noel S.J."/>
            <person name="Moon C.D."/>
            <person name="Cookson A.L."/>
            <person name="Attwood G.T."/>
        </authorList>
    </citation>
    <scope>NUCLEOTIDE SEQUENCE [LARGE SCALE GENOMIC DNA]</scope>
    <source>
        <strain evidence="3">ATCC 51982 / DSM 14932 / B316</strain>
        <plasmid evidence="3">Plasmid pCY186</plasmid>
    </source>
</reference>
<organism evidence="2 3">
    <name type="scientific">Butyrivibrio proteoclasticus (strain ATCC 51982 / DSM 14932 / B316)</name>
    <name type="common">Clostridium proteoclasticum</name>
    <dbReference type="NCBI Taxonomy" id="515622"/>
    <lineage>
        <taxon>Bacteria</taxon>
        <taxon>Bacillati</taxon>
        <taxon>Bacillota</taxon>
        <taxon>Clostridia</taxon>
        <taxon>Lachnospirales</taxon>
        <taxon>Lachnospiraceae</taxon>
        <taxon>Butyrivibrio</taxon>
    </lineage>
</organism>
<gene>
    <name evidence="2" type="ordered locus">bpr_IV028</name>
</gene>
<proteinExistence type="predicted"/>
<dbReference type="Gene3D" id="3.90.1720.10">
    <property type="entry name" value="endopeptidase domain like (from Nostoc punctiforme)"/>
    <property type="match status" value="1"/>
</dbReference>
<evidence type="ECO:0000313" key="2">
    <source>
        <dbReference type="EMBL" id="ADL36393.1"/>
    </source>
</evidence>
<evidence type="ECO:0000256" key="1">
    <source>
        <dbReference type="SAM" id="SignalP"/>
    </source>
</evidence>
<evidence type="ECO:0000313" key="3">
    <source>
        <dbReference type="Proteomes" id="UP000001299"/>
    </source>
</evidence>
<geneLocation type="plasmid" evidence="2 3">
    <name>pCY186</name>
</geneLocation>
<dbReference type="KEGG" id="bpb:bpr_IV028"/>
<keyword evidence="3" id="KW-1185">Reference proteome</keyword>
<dbReference type="HOGENOM" id="CLU_715123_0_0_9"/>